<reference evidence="2 3" key="1">
    <citation type="journal article" date="2004" name="Nucleic Acids Res.">
        <title>Genome sequence of Symbiobacterium thermophilum, an uncultivable bacterium that depends on microbial commensalism.</title>
        <authorList>
            <person name="Ueda K."/>
            <person name="Yamashita A."/>
            <person name="Ishikawa J."/>
            <person name="Shimada M."/>
            <person name="Watsuji T."/>
            <person name="Morimura K."/>
            <person name="Ikeda H."/>
            <person name="Hattori M."/>
            <person name="Beppu T."/>
        </authorList>
    </citation>
    <scope>NUCLEOTIDE SEQUENCE [LARGE SCALE GENOMIC DNA]</scope>
    <source>
        <strain evidence="3">T / IAM 14863</strain>
    </source>
</reference>
<dbReference type="AlphaFoldDB" id="Q67S02"/>
<dbReference type="EMBL" id="AP006840">
    <property type="protein sequence ID" value="BAD39541.1"/>
    <property type="molecule type" value="Genomic_DNA"/>
</dbReference>
<dbReference type="PROSITE" id="PS51372">
    <property type="entry name" value="PRD_2"/>
    <property type="match status" value="1"/>
</dbReference>
<dbReference type="STRING" id="292459.STH556"/>
<evidence type="ECO:0000259" key="1">
    <source>
        <dbReference type="PROSITE" id="PS51372"/>
    </source>
</evidence>
<organism evidence="2 3">
    <name type="scientific">Symbiobacterium thermophilum (strain DSM 24528 / JCM 14929 / IAM 14863 / T)</name>
    <dbReference type="NCBI Taxonomy" id="292459"/>
    <lineage>
        <taxon>Bacteria</taxon>
        <taxon>Bacillati</taxon>
        <taxon>Bacillota</taxon>
        <taxon>Clostridia</taxon>
        <taxon>Eubacteriales</taxon>
        <taxon>Symbiobacteriaceae</taxon>
        <taxon>Symbiobacterium</taxon>
    </lineage>
</organism>
<dbReference type="Proteomes" id="UP000000417">
    <property type="component" value="Chromosome"/>
</dbReference>
<sequence length="125" mass="13967">MSPLSLEMRLRLLQESGQISPEVAELTRWILKRVEERYDMTVTEENGAMFTTHLAVALERLRSGQAIDEMVSEGLAEVKAYPEEWAFVNEVVAGEAGRRLGARVPEAEVGYLTAHLITLVRPDGL</sequence>
<evidence type="ECO:0000313" key="3">
    <source>
        <dbReference type="Proteomes" id="UP000000417"/>
    </source>
</evidence>
<dbReference type="eggNOG" id="COG3711">
    <property type="taxonomic scope" value="Bacteria"/>
</dbReference>
<dbReference type="GO" id="GO:0006355">
    <property type="term" value="P:regulation of DNA-templated transcription"/>
    <property type="evidence" value="ECO:0007669"/>
    <property type="project" value="InterPro"/>
</dbReference>
<dbReference type="SUPFAM" id="SSF63520">
    <property type="entry name" value="PTS-regulatory domain, PRD"/>
    <property type="match status" value="1"/>
</dbReference>
<protein>
    <submittedName>
        <fullName evidence="2">Putative transcriptional antiterminator</fullName>
    </submittedName>
</protein>
<dbReference type="HOGENOM" id="CLU_146117_1_0_9"/>
<evidence type="ECO:0000313" key="2">
    <source>
        <dbReference type="EMBL" id="BAD39541.1"/>
    </source>
</evidence>
<name>Q67S02_SYMTH</name>
<dbReference type="InterPro" id="IPR036634">
    <property type="entry name" value="PRD_sf"/>
</dbReference>
<dbReference type="KEGG" id="sth:STH556"/>
<feature type="domain" description="PRD" evidence="1">
    <location>
        <begin position="18"/>
        <end position="125"/>
    </location>
</feature>
<dbReference type="Gene3D" id="1.10.1790.10">
    <property type="entry name" value="PRD domain"/>
    <property type="match status" value="1"/>
</dbReference>
<gene>
    <name evidence="2" type="ordered locus">STH556</name>
</gene>
<keyword evidence="3" id="KW-1185">Reference proteome</keyword>
<dbReference type="InterPro" id="IPR011608">
    <property type="entry name" value="PRD"/>
</dbReference>
<dbReference type="Pfam" id="PF00874">
    <property type="entry name" value="PRD"/>
    <property type="match status" value="1"/>
</dbReference>
<accession>Q67S02</accession>
<proteinExistence type="predicted"/>